<feature type="region of interest" description="Disordered" evidence="1">
    <location>
        <begin position="126"/>
        <end position="158"/>
    </location>
</feature>
<gene>
    <name evidence="2" type="ORF">PMEA_00024181</name>
</gene>
<reference evidence="2 3" key="1">
    <citation type="submission" date="2022-05" db="EMBL/GenBank/DDBJ databases">
        <authorList>
            <consortium name="Genoscope - CEA"/>
            <person name="William W."/>
        </authorList>
    </citation>
    <scope>NUCLEOTIDE SEQUENCE [LARGE SCALE GENOMIC DNA]</scope>
</reference>
<keyword evidence="3" id="KW-1185">Reference proteome</keyword>
<dbReference type="EMBL" id="CALNXJ010000045">
    <property type="protein sequence ID" value="CAH3148904.1"/>
    <property type="molecule type" value="Genomic_DNA"/>
</dbReference>
<dbReference type="AlphaFoldDB" id="A0AAU9XHS0"/>
<evidence type="ECO:0000256" key="1">
    <source>
        <dbReference type="SAM" id="MobiDB-lite"/>
    </source>
</evidence>
<dbReference type="GO" id="GO:0003676">
    <property type="term" value="F:nucleic acid binding"/>
    <property type="evidence" value="ECO:0007669"/>
    <property type="project" value="InterPro"/>
</dbReference>
<proteinExistence type="predicted"/>
<dbReference type="Proteomes" id="UP001159428">
    <property type="component" value="Unassembled WGS sequence"/>
</dbReference>
<dbReference type="InterPro" id="IPR012337">
    <property type="entry name" value="RNaseH-like_sf"/>
</dbReference>
<organism evidence="2 3">
    <name type="scientific">Pocillopora meandrina</name>
    <dbReference type="NCBI Taxonomy" id="46732"/>
    <lineage>
        <taxon>Eukaryota</taxon>
        <taxon>Metazoa</taxon>
        <taxon>Cnidaria</taxon>
        <taxon>Anthozoa</taxon>
        <taxon>Hexacorallia</taxon>
        <taxon>Scleractinia</taxon>
        <taxon>Astrocoeniina</taxon>
        <taxon>Pocilloporidae</taxon>
        <taxon>Pocillopora</taxon>
    </lineage>
</organism>
<sequence>MNDLKACLTKEEFSDYTDDLPKSNEGNSQEVSELPVIQQRSRFLHLALDIETTGLDRKSDILQISCIPPNAETKSFSVNLFPENRIIGQSATQVHGISVEFCKGRKTLLRRGKELEAVSQTQDARSSCRTVRKKMNSAQEAKSRKSTLHRLPVSEGMKEKMGKAGLDYETMQGVYKKG</sequence>
<protein>
    <recommendedName>
        <fullName evidence="4">Exonuclease domain-containing protein</fullName>
    </recommendedName>
</protein>
<dbReference type="InterPro" id="IPR036397">
    <property type="entry name" value="RNaseH_sf"/>
</dbReference>
<name>A0AAU9XHS0_9CNID</name>
<feature type="non-terminal residue" evidence="2">
    <location>
        <position position="178"/>
    </location>
</feature>
<dbReference type="Gene3D" id="3.30.420.10">
    <property type="entry name" value="Ribonuclease H-like superfamily/Ribonuclease H"/>
    <property type="match status" value="1"/>
</dbReference>
<evidence type="ECO:0008006" key="4">
    <source>
        <dbReference type="Google" id="ProtNLM"/>
    </source>
</evidence>
<evidence type="ECO:0000313" key="2">
    <source>
        <dbReference type="EMBL" id="CAH3148904.1"/>
    </source>
</evidence>
<accession>A0AAU9XHS0</accession>
<dbReference type="SUPFAM" id="SSF53098">
    <property type="entry name" value="Ribonuclease H-like"/>
    <property type="match status" value="1"/>
</dbReference>
<evidence type="ECO:0000313" key="3">
    <source>
        <dbReference type="Proteomes" id="UP001159428"/>
    </source>
</evidence>
<comment type="caution">
    <text evidence="2">The sequence shown here is derived from an EMBL/GenBank/DDBJ whole genome shotgun (WGS) entry which is preliminary data.</text>
</comment>